<feature type="transmembrane region" description="Helical" evidence="1">
    <location>
        <begin position="150"/>
        <end position="171"/>
    </location>
</feature>
<dbReference type="EMBL" id="JAVAMP010000001">
    <property type="protein sequence ID" value="MDP5272844.1"/>
    <property type="molecule type" value="Genomic_DNA"/>
</dbReference>
<protein>
    <recommendedName>
        <fullName evidence="4">DUF3592 domain-containing protein</fullName>
    </recommendedName>
</protein>
<evidence type="ECO:0000256" key="1">
    <source>
        <dbReference type="SAM" id="Phobius"/>
    </source>
</evidence>
<comment type="caution">
    <text evidence="2">The sequence shown here is derived from an EMBL/GenBank/DDBJ whole genome shotgun (WGS) entry which is preliminary data.</text>
</comment>
<dbReference type="RefSeq" id="WP_305990147.1">
    <property type="nucleotide sequence ID" value="NZ_JAVAMP010000001.1"/>
</dbReference>
<keyword evidence="1" id="KW-0472">Membrane</keyword>
<evidence type="ECO:0000313" key="2">
    <source>
        <dbReference type="EMBL" id="MDP5272844.1"/>
    </source>
</evidence>
<keyword evidence="1" id="KW-1133">Transmembrane helix</keyword>
<keyword evidence="1" id="KW-0812">Transmembrane</keyword>
<sequence>MKTKKIPWYTGIIVAVIVFIVGCVYTILNLLSPFLDSYPYVLVPGEKDIELLEAGEYTVFYEYDSNQQKYNHVIDKIQISIVDVETQSDLLLTRYQNAFYSLNNFEGESMYKFTINESGEFRVVTDTEILPHDEIKLTFVQDFLGEFTTIFISFSLTLFLTLVFIIISIYMKWKEGKK</sequence>
<evidence type="ECO:0000313" key="3">
    <source>
        <dbReference type="Proteomes" id="UP001231941"/>
    </source>
</evidence>
<reference evidence="2 3" key="1">
    <citation type="submission" date="2023-08" db="EMBL/GenBank/DDBJ databases">
        <authorList>
            <person name="Park J.-S."/>
        </authorList>
    </citation>
    <scope>NUCLEOTIDE SEQUENCE [LARGE SCALE GENOMIC DNA]</scope>
    <source>
        <strain evidence="2 3">2205SS18-9</strain>
    </source>
</reference>
<dbReference type="Proteomes" id="UP001231941">
    <property type="component" value="Unassembled WGS sequence"/>
</dbReference>
<organism evidence="2 3">
    <name type="scientific">Chengkuizengella axinellae</name>
    <dbReference type="NCBI Taxonomy" id="3064388"/>
    <lineage>
        <taxon>Bacteria</taxon>
        <taxon>Bacillati</taxon>
        <taxon>Bacillota</taxon>
        <taxon>Bacilli</taxon>
        <taxon>Bacillales</taxon>
        <taxon>Paenibacillaceae</taxon>
        <taxon>Chengkuizengella</taxon>
    </lineage>
</organism>
<accession>A0ABT9IU12</accession>
<gene>
    <name evidence="2" type="ORF">Q5Y73_01860</name>
</gene>
<proteinExistence type="predicted"/>
<dbReference type="PROSITE" id="PS51257">
    <property type="entry name" value="PROKAR_LIPOPROTEIN"/>
    <property type="match status" value="1"/>
</dbReference>
<evidence type="ECO:0008006" key="4">
    <source>
        <dbReference type="Google" id="ProtNLM"/>
    </source>
</evidence>
<feature type="transmembrane region" description="Helical" evidence="1">
    <location>
        <begin position="7"/>
        <end position="28"/>
    </location>
</feature>
<name>A0ABT9IU12_9BACL</name>
<keyword evidence="3" id="KW-1185">Reference proteome</keyword>